<dbReference type="InterPro" id="IPR014966">
    <property type="entry name" value="FRG-dom"/>
</dbReference>
<proteinExistence type="predicted"/>
<protein>
    <submittedName>
        <fullName evidence="2">FRG domain-containing protein</fullName>
    </submittedName>
</protein>
<dbReference type="AlphaFoldDB" id="A0A1H4B7S8"/>
<accession>A0A1H4B7S8</accession>
<dbReference type="Pfam" id="PF08867">
    <property type="entry name" value="FRG"/>
    <property type="match status" value="1"/>
</dbReference>
<dbReference type="STRING" id="283786.SAMN04487990_11372"/>
<gene>
    <name evidence="2" type="ORF">SAMN04487990_11372</name>
</gene>
<organism evidence="2 3">
    <name type="scientific">Bizionia paragorgiae</name>
    <dbReference type="NCBI Taxonomy" id="283786"/>
    <lineage>
        <taxon>Bacteria</taxon>
        <taxon>Pseudomonadati</taxon>
        <taxon>Bacteroidota</taxon>
        <taxon>Flavobacteriia</taxon>
        <taxon>Flavobacteriales</taxon>
        <taxon>Flavobacteriaceae</taxon>
        <taxon>Bizionia</taxon>
    </lineage>
</organism>
<reference evidence="2 3" key="1">
    <citation type="submission" date="2016-10" db="EMBL/GenBank/DDBJ databases">
        <authorList>
            <person name="de Groot N.N."/>
        </authorList>
    </citation>
    <scope>NUCLEOTIDE SEQUENCE [LARGE SCALE GENOMIC DNA]</scope>
    <source>
        <strain evidence="2 3">DSM 23842</strain>
    </source>
</reference>
<name>A0A1H4B7S8_BIZPA</name>
<keyword evidence="3" id="KW-1185">Reference proteome</keyword>
<evidence type="ECO:0000313" key="2">
    <source>
        <dbReference type="EMBL" id="SEA44018.1"/>
    </source>
</evidence>
<dbReference type="EMBL" id="FNQK01000013">
    <property type="protein sequence ID" value="SEA44018.1"/>
    <property type="molecule type" value="Genomic_DNA"/>
</dbReference>
<dbReference type="SMART" id="SM00901">
    <property type="entry name" value="FRG"/>
    <property type="match status" value="1"/>
</dbReference>
<evidence type="ECO:0000259" key="1">
    <source>
        <dbReference type="SMART" id="SM00901"/>
    </source>
</evidence>
<feature type="domain" description="FRG" evidence="1">
    <location>
        <begin position="18"/>
        <end position="117"/>
    </location>
</feature>
<dbReference type="RefSeq" id="WP_092134976.1">
    <property type="nucleotide sequence ID" value="NZ_FNQK01000013.1"/>
</dbReference>
<sequence length="234" mass="27232">MKIKNFTDLIKALEPLKKNNDLIFRGQSNVDWEILPKSGRNGFSEKYTKKLAERQVFNSWKRYAKSHLSRHPETDWDWLAIAQHHGLATRLLDWTKNPLVSAFFACIENNDNDGVIYYYKLTEVLEINERTVSPFDFKGFNIFFPSGLVSRIINQRGLFTITDKPTVGLEKQLKGELKKIIISKEAKQSIIMSLDFYGINKMSLYNDIDNLSEYLNDYVTNNHSNNLNQIITEE</sequence>
<dbReference type="Proteomes" id="UP000198846">
    <property type="component" value="Unassembled WGS sequence"/>
</dbReference>
<dbReference type="OrthoDB" id="9816036at2"/>
<evidence type="ECO:0000313" key="3">
    <source>
        <dbReference type="Proteomes" id="UP000198846"/>
    </source>
</evidence>